<organism evidence="1">
    <name type="scientific">marine metagenome</name>
    <dbReference type="NCBI Taxonomy" id="408172"/>
    <lineage>
        <taxon>unclassified sequences</taxon>
        <taxon>metagenomes</taxon>
        <taxon>ecological metagenomes</taxon>
    </lineage>
</organism>
<dbReference type="EMBL" id="UINC01132241">
    <property type="protein sequence ID" value="SVD14431.1"/>
    <property type="molecule type" value="Genomic_DNA"/>
</dbReference>
<accession>A0A382SZQ7</accession>
<dbReference type="AlphaFoldDB" id="A0A382SZQ7"/>
<evidence type="ECO:0000313" key="1">
    <source>
        <dbReference type="EMBL" id="SVD14431.1"/>
    </source>
</evidence>
<proteinExistence type="predicted"/>
<protein>
    <submittedName>
        <fullName evidence="1">Uncharacterized protein</fullName>
    </submittedName>
</protein>
<name>A0A382SZQ7_9ZZZZ</name>
<reference evidence="1" key="1">
    <citation type="submission" date="2018-05" db="EMBL/GenBank/DDBJ databases">
        <authorList>
            <person name="Lanie J.A."/>
            <person name="Ng W.-L."/>
            <person name="Kazmierczak K.M."/>
            <person name="Andrzejewski T.M."/>
            <person name="Davidsen T.M."/>
            <person name="Wayne K.J."/>
            <person name="Tettelin H."/>
            <person name="Glass J.I."/>
            <person name="Rusch D."/>
            <person name="Podicherti R."/>
            <person name="Tsui H.-C.T."/>
            <person name="Winkler M.E."/>
        </authorList>
    </citation>
    <scope>NUCLEOTIDE SEQUENCE</scope>
</reference>
<sequence length="36" mass="4189">MVHVRDEGTYAFNFHSVEAKKVQSKFSVMNVKECNQ</sequence>
<gene>
    <name evidence="1" type="ORF">METZ01_LOCUS367285</name>
</gene>